<evidence type="ECO:0000313" key="4">
    <source>
        <dbReference type="Proteomes" id="UP001595453"/>
    </source>
</evidence>
<name>A0ABV7CJ58_9GAMM</name>
<sequence length="76" mass="8505">MELRKHDCCRYEVNMGNFQQPQRSHKSRASLPLVLSATLALLLFTLISGQANAHHHSDLPTISHTNLTPLTKVNNS</sequence>
<proteinExistence type="predicted"/>
<dbReference type="EMBL" id="JBHRSD010000014">
    <property type="protein sequence ID" value="MFC3032601.1"/>
    <property type="molecule type" value="Genomic_DNA"/>
</dbReference>
<feature type="compositionally biased region" description="Polar residues" evidence="1">
    <location>
        <begin position="60"/>
        <end position="76"/>
    </location>
</feature>
<dbReference type="Proteomes" id="UP001595453">
    <property type="component" value="Unassembled WGS sequence"/>
</dbReference>
<feature type="region of interest" description="Disordered" evidence="1">
    <location>
        <begin position="55"/>
        <end position="76"/>
    </location>
</feature>
<dbReference type="RefSeq" id="WP_377123265.1">
    <property type="nucleotide sequence ID" value="NZ_JBHRSD010000014.1"/>
</dbReference>
<keyword evidence="4" id="KW-1185">Reference proteome</keyword>
<keyword evidence="2" id="KW-1133">Transmembrane helix</keyword>
<evidence type="ECO:0000256" key="1">
    <source>
        <dbReference type="SAM" id="MobiDB-lite"/>
    </source>
</evidence>
<keyword evidence="2" id="KW-0472">Membrane</keyword>
<comment type="caution">
    <text evidence="3">The sequence shown here is derived from an EMBL/GenBank/DDBJ whole genome shotgun (WGS) entry which is preliminary data.</text>
</comment>
<evidence type="ECO:0000256" key="2">
    <source>
        <dbReference type="SAM" id="Phobius"/>
    </source>
</evidence>
<organism evidence="3 4">
    <name type="scientific">Pseudoalteromonas fenneropenaei</name>
    <dbReference type="NCBI Taxonomy" id="1737459"/>
    <lineage>
        <taxon>Bacteria</taxon>
        <taxon>Pseudomonadati</taxon>
        <taxon>Pseudomonadota</taxon>
        <taxon>Gammaproteobacteria</taxon>
        <taxon>Alteromonadales</taxon>
        <taxon>Pseudoalteromonadaceae</taxon>
        <taxon>Pseudoalteromonas</taxon>
    </lineage>
</organism>
<protein>
    <submittedName>
        <fullName evidence="3">Uncharacterized protein</fullName>
    </submittedName>
</protein>
<reference evidence="4" key="1">
    <citation type="journal article" date="2019" name="Int. J. Syst. Evol. Microbiol.">
        <title>The Global Catalogue of Microorganisms (GCM) 10K type strain sequencing project: providing services to taxonomists for standard genome sequencing and annotation.</title>
        <authorList>
            <consortium name="The Broad Institute Genomics Platform"/>
            <consortium name="The Broad Institute Genome Sequencing Center for Infectious Disease"/>
            <person name="Wu L."/>
            <person name="Ma J."/>
        </authorList>
    </citation>
    <scope>NUCLEOTIDE SEQUENCE [LARGE SCALE GENOMIC DNA]</scope>
    <source>
        <strain evidence="4">KCTC 42730</strain>
    </source>
</reference>
<evidence type="ECO:0000313" key="3">
    <source>
        <dbReference type="EMBL" id="MFC3032601.1"/>
    </source>
</evidence>
<gene>
    <name evidence="3" type="ORF">ACFOEE_08725</name>
</gene>
<accession>A0ABV7CJ58</accession>
<keyword evidence="2" id="KW-0812">Transmembrane</keyword>
<feature type="transmembrane region" description="Helical" evidence="2">
    <location>
        <begin position="29"/>
        <end position="47"/>
    </location>
</feature>